<organism evidence="3">
    <name type="scientific">Hydatigena taeniaeformis</name>
    <name type="common">Feline tapeworm</name>
    <name type="synonym">Taenia taeniaeformis</name>
    <dbReference type="NCBI Taxonomy" id="6205"/>
    <lineage>
        <taxon>Eukaryota</taxon>
        <taxon>Metazoa</taxon>
        <taxon>Spiralia</taxon>
        <taxon>Lophotrochozoa</taxon>
        <taxon>Platyhelminthes</taxon>
        <taxon>Cestoda</taxon>
        <taxon>Eucestoda</taxon>
        <taxon>Cyclophyllidea</taxon>
        <taxon>Taeniidae</taxon>
        <taxon>Hydatigera</taxon>
    </lineage>
</organism>
<evidence type="ECO:0000313" key="2">
    <source>
        <dbReference type="Proteomes" id="UP000274429"/>
    </source>
</evidence>
<dbReference type="AlphaFoldDB" id="A0A0R3WPY1"/>
<dbReference type="Proteomes" id="UP000274429">
    <property type="component" value="Unassembled WGS sequence"/>
</dbReference>
<keyword evidence="2" id="KW-1185">Reference proteome</keyword>
<gene>
    <name evidence="1" type="ORF">TTAC_LOCUS2806</name>
</gene>
<proteinExistence type="predicted"/>
<evidence type="ECO:0000313" key="1">
    <source>
        <dbReference type="EMBL" id="VDM21208.1"/>
    </source>
</evidence>
<name>A0A0R3WPY1_HYDTA</name>
<evidence type="ECO:0000313" key="3">
    <source>
        <dbReference type="WBParaSite" id="TTAC_0000282101-mRNA-1"/>
    </source>
</evidence>
<protein>
    <submittedName>
        <fullName evidence="3">RAMA domain-containing protein</fullName>
    </submittedName>
</protein>
<sequence>MFYSSLTVNINLQYKSNSSDSSASRLGNSSPMEPKDIQRLTLARLIVIGEKVVAAAINKSVSFHGKTPLFGIHPGMKAITKVHIIKSGVVLQTKRQRFKAPTTFRYLQQIGDLGASHRWHSKDNRCRSLKTPLQN</sequence>
<dbReference type="EMBL" id="UYWX01001531">
    <property type="protein sequence ID" value="VDM21208.1"/>
    <property type="molecule type" value="Genomic_DNA"/>
</dbReference>
<accession>A0A0R3WPY1</accession>
<reference evidence="3" key="1">
    <citation type="submission" date="2017-02" db="UniProtKB">
        <authorList>
            <consortium name="WormBaseParasite"/>
        </authorList>
    </citation>
    <scope>IDENTIFICATION</scope>
</reference>
<reference evidence="1 2" key="2">
    <citation type="submission" date="2018-11" db="EMBL/GenBank/DDBJ databases">
        <authorList>
            <consortium name="Pathogen Informatics"/>
        </authorList>
    </citation>
    <scope>NUCLEOTIDE SEQUENCE [LARGE SCALE GENOMIC DNA]</scope>
</reference>
<dbReference type="WBParaSite" id="TTAC_0000282101-mRNA-1">
    <property type="protein sequence ID" value="TTAC_0000282101-mRNA-1"/>
    <property type="gene ID" value="TTAC_0000282101"/>
</dbReference>